<keyword evidence="5" id="KW-0067">ATP-binding</keyword>
<dbReference type="Pfam" id="PF00005">
    <property type="entry name" value="ABC_tran"/>
    <property type="match status" value="2"/>
</dbReference>
<sequence length="1446" mass="165706">MGASNLTLFNIICDGKIWNKSKLLSNECFQNTVMVWIPCGWLWLSLIGYIPYLHCQKSYPHTISYVIVIKMTLSGLLAIIYLANVLGAITNGSHFQIDLFSANMTMFGTLLLSMVIQFTEWKKRLITSGVNFIFYFLAFFTMCIYFIYFFNLKESSNKRIAFEILNLILKLSLVVAFSFANSSDSQDLTAEEKASFLSRITFFWMTRIMIKGCRRKLSEKDVPSLSTSEEAQHLHQKFKIAQQKLSHKNVRLAETSSASDSVSLIKVLINMYWKEIMITFSLRLCYDILIFLNPVLLNIFMTYLRSDSGDKDKKSGFVYSFLFFITNVVLVLLDQAIFAKGWKTGTSVSSTLMTIIYDKLQKIGFQTSENVVIINLLSTDVTIFREMIPYLSILCKKIAKMQNEYSKMRSNRIQLLEEMIEYIKSIKLFAQEDAYIKKLNKIRNQEINHLKMRVYYETFISTLGEISPQWITLLIFITLSLINNINSITTEHIFITLMALNILETNMSMYSDCIFDIIKAKESYKNIVMFLKLEDSSFKPDDEIRDKKLLCMCASLDLLGKVEKENSGESVHSVVITNATFKGQCLKRINLKIKVGQLVAICGDHTSGKSALLYALLGQIKKESGTVCRAGKVAFTPQEPWVINDTIKMNILFGKIFHKRHFQQILKYCCLEDINEETIVNGKGSNLSGGQLYRINLARAVYSRPDIFLLDNPLCAIDVATARNIYENLLGKNGLLKNITRIIVTQPTAHWLPNADQIIVMDSKTIAESGTFTELMYKKGKFVQLLQQCPQNKGVVQSETEKKKSLLIFRSIELQYRPIFQTTSQVGSKFWKISSAKWKTKSGFSNISDPPSERFIRQLSRMLYMNKKSLKISQLKFEDLSSKNSNFKVAQQVFRKYVKSVGIFALLSTFVVGVLFEGFKATSNYLFEIWSDQIHSNSTEDKNNNLIYSGSFSLIAGLFLLLFEMLSTLFTAKASCKIHHSMAENVFNMPLEYFENTDQGIIMLPFTDNLYDVDYELPNFYKMWIKDCLRIMTASALLIWKIPIFAIYVIILIIIVSILSVIFVLATSVLQNFNFKFQSLLYTHFLETESGTHIIKAYNNEEIFIKKAYKYIDNYQKFFWSVSAAKRWSGFLLQFIGCFIILIACIYIVHVNDVSRVGLLLTYLLQTVKCFDWVVRTASDIAIKRVSLHKIQEYRDKIPVITGKIMPNWPTEGEIEFLNYSAAYSNANMNCLNDINLRIQPREKVGIVGKSGSGKSSLLMAITRLVNCMQGQINIDGIDIKLLNPKYLRSKLTIFPQNTYLFTGSLRSNLDPEDKFTDEELTSVLSDVHLKGRNLDQNCEMFSVGDKQLVGLAKCILNKTKVLILDEYTANVCATLDEQIQQIIEEKFSDCTVLSIVHKLSMTEKYDKILVMDKGEKKEFDTPNNLSNRKYGFYMKLKEQESKASL</sequence>
<dbReference type="PROSITE" id="PS50893">
    <property type="entry name" value="ABC_TRANSPORTER_2"/>
    <property type="match status" value="2"/>
</dbReference>
<feature type="transmembrane region" description="Helical" evidence="8">
    <location>
        <begin position="99"/>
        <end position="119"/>
    </location>
</feature>
<dbReference type="GO" id="GO:0016887">
    <property type="term" value="F:ATP hydrolysis activity"/>
    <property type="evidence" value="ECO:0007669"/>
    <property type="project" value="InterPro"/>
</dbReference>
<feature type="transmembrane region" description="Helical" evidence="8">
    <location>
        <begin position="284"/>
        <end position="304"/>
    </location>
</feature>
<dbReference type="SMART" id="SM00382">
    <property type="entry name" value="AAA"/>
    <property type="match status" value="2"/>
</dbReference>
<feature type="transmembrane region" description="Helical" evidence="8">
    <location>
        <begin position="316"/>
        <end position="333"/>
    </location>
</feature>
<dbReference type="PROSITE" id="PS50929">
    <property type="entry name" value="ABC_TM1F"/>
    <property type="match status" value="2"/>
</dbReference>
<feature type="transmembrane region" description="Helical" evidence="8">
    <location>
        <begin position="1128"/>
        <end position="1149"/>
    </location>
</feature>
<feature type="transmembrane region" description="Helical" evidence="8">
    <location>
        <begin position="125"/>
        <end position="148"/>
    </location>
</feature>
<dbReference type="GO" id="GO:0140359">
    <property type="term" value="F:ABC-type transporter activity"/>
    <property type="evidence" value="ECO:0007669"/>
    <property type="project" value="InterPro"/>
</dbReference>
<dbReference type="PANTHER" id="PTHR24223">
    <property type="entry name" value="ATP-BINDING CASSETTE SUB-FAMILY C"/>
    <property type="match status" value="1"/>
</dbReference>
<evidence type="ECO:0000256" key="4">
    <source>
        <dbReference type="ARBA" id="ARBA00022741"/>
    </source>
</evidence>
<feature type="domain" description="ABC transporter" evidence="9">
    <location>
        <begin position="1215"/>
        <end position="1439"/>
    </location>
</feature>
<keyword evidence="7 8" id="KW-0472">Membrane</keyword>
<reference evidence="11" key="1">
    <citation type="submission" date="2021-01" db="EMBL/GenBank/DDBJ databases">
        <authorList>
            <person name="Li R."/>
            <person name="Bekaert M."/>
        </authorList>
    </citation>
    <scope>NUCLEOTIDE SEQUENCE</scope>
    <source>
        <strain evidence="11">Farmed</strain>
    </source>
</reference>
<dbReference type="InterPro" id="IPR017871">
    <property type="entry name" value="ABC_transporter-like_CS"/>
</dbReference>
<feature type="transmembrane region" description="Helical" evidence="8">
    <location>
        <begin position="897"/>
        <end position="916"/>
    </location>
</feature>
<evidence type="ECO:0000256" key="5">
    <source>
        <dbReference type="ARBA" id="ARBA00022840"/>
    </source>
</evidence>
<keyword evidence="12" id="KW-1185">Reference proteome</keyword>
<gene>
    <name evidence="11" type="ORF">SPHA_31516</name>
</gene>
<evidence type="ECO:0000256" key="8">
    <source>
        <dbReference type="SAM" id="Phobius"/>
    </source>
</evidence>
<evidence type="ECO:0000313" key="11">
    <source>
        <dbReference type="EMBL" id="CAE1259057.1"/>
    </source>
</evidence>
<feature type="transmembrane region" description="Helical" evidence="8">
    <location>
        <begin position="28"/>
        <end position="50"/>
    </location>
</feature>
<dbReference type="InterPro" id="IPR036640">
    <property type="entry name" value="ABC1_TM_sf"/>
</dbReference>
<name>A0A812CAY1_ACAPH</name>
<keyword evidence="6 8" id="KW-1133">Transmembrane helix</keyword>
<keyword evidence="3 8" id="KW-0812">Transmembrane</keyword>
<dbReference type="Gene3D" id="1.20.1560.10">
    <property type="entry name" value="ABC transporter type 1, transmembrane domain"/>
    <property type="match status" value="2"/>
</dbReference>
<dbReference type="PROSITE" id="PS00211">
    <property type="entry name" value="ABC_TRANSPORTER_1"/>
    <property type="match status" value="1"/>
</dbReference>
<dbReference type="OrthoDB" id="4865934at2759"/>
<dbReference type="GO" id="GO:0016020">
    <property type="term" value="C:membrane"/>
    <property type="evidence" value="ECO:0007669"/>
    <property type="project" value="UniProtKB-SubCell"/>
</dbReference>
<accession>A0A812CAY1</accession>
<evidence type="ECO:0000313" key="12">
    <source>
        <dbReference type="Proteomes" id="UP000597762"/>
    </source>
</evidence>
<evidence type="ECO:0000256" key="7">
    <source>
        <dbReference type="ARBA" id="ARBA00023136"/>
    </source>
</evidence>
<dbReference type="InterPro" id="IPR003593">
    <property type="entry name" value="AAA+_ATPase"/>
</dbReference>
<evidence type="ECO:0000256" key="2">
    <source>
        <dbReference type="ARBA" id="ARBA00022448"/>
    </source>
</evidence>
<keyword evidence="4" id="KW-0547">Nucleotide-binding</keyword>
<feature type="domain" description="ABC transmembrane type-1" evidence="10">
    <location>
        <begin position="901"/>
        <end position="1182"/>
    </location>
</feature>
<dbReference type="InterPro" id="IPR011527">
    <property type="entry name" value="ABC1_TM_dom"/>
</dbReference>
<evidence type="ECO:0000256" key="3">
    <source>
        <dbReference type="ARBA" id="ARBA00022692"/>
    </source>
</evidence>
<dbReference type="InterPro" id="IPR050173">
    <property type="entry name" value="ABC_transporter_C-like"/>
</dbReference>
<comment type="subcellular location">
    <subcellularLocation>
        <location evidence="1">Membrane</location>
        <topology evidence="1">Multi-pass membrane protein</topology>
    </subcellularLocation>
</comment>
<evidence type="ECO:0000259" key="10">
    <source>
        <dbReference type="PROSITE" id="PS50929"/>
    </source>
</evidence>
<protein>
    <submittedName>
        <fullName evidence="11">ABCC1</fullName>
    </submittedName>
</protein>
<proteinExistence type="predicted"/>
<dbReference type="SUPFAM" id="SSF52540">
    <property type="entry name" value="P-loop containing nucleoside triphosphate hydrolases"/>
    <property type="match status" value="2"/>
</dbReference>
<feature type="transmembrane region" description="Helical" evidence="8">
    <location>
        <begin position="1045"/>
        <end position="1070"/>
    </location>
</feature>
<dbReference type="InterPro" id="IPR027417">
    <property type="entry name" value="P-loop_NTPase"/>
</dbReference>
<dbReference type="Gene3D" id="3.40.50.300">
    <property type="entry name" value="P-loop containing nucleotide triphosphate hydrolases"/>
    <property type="match status" value="2"/>
</dbReference>
<dbReference type="SUPFAM" id="SSF90123">
    <property type="entry name" value="ABC transporter transmembrane region"/>
    <property type="match status" value="2"/>
</dbReference>
<feature type="domain" description="ABC transporter" evidence="9">
    <location>
        <begin position="571"/>
        <end position="788"/>
    </location>
</feature>
<feature type="transmembrane region" description="Helical" evidence="8">
    <location>
        <begin position="160"/>
        <end position="182"/>
    </location>
</feature>
<dbReference type="FunFam" id="3.40.50.300:FF:000163">
    <property type="entry name" value="Multidrug resistance-associated protein member 4"/>
    <property type="match status" value="1"/>
</dbReference>
<dbReference type="GO" id="GO:0005524">
    <property type="term" value="F:ATP binding"/>
    <property type="evidence" value="ECO:0007669"/>
    <property type="project" value="UniProtKB-KW"/>
</dbReference>
<dbReference type="PANTHER" id="PTHR24223:SF415">
    <property type="entry name" value="FI20190P1"/>
    <property type="match status" value="1"/>
</dbReference>
<dbReference type="Pfam" id="PF00664">
    <property type="entry name" value="ABC_membrane"/>
    <property type="match status" value="2"/>
</dbReference>
<dbReference type="InterPro" id="IPR003439">
    <property type="entry name" value="ABC_transporter-like_ATP-bd"/>
</dbReference>
<evidence type="ECO:0000256" key="1">
    <source>
        <dbReference type="ARBA" id="ARBA00004141"/>
    </source>
</evidence>
<feature type="transmembrane region" description="Helical" evidence="8">
    <location>
        <begin position="62"/>
        <end position="87"/>
    </location>
</feature>
<organism evidence="11 12">
    <name type="scientific">Acanthosepion pharaonis</name>
    <name type="common">Pharaoh cuttlefish</name>
    <name type="synonym">Sepia pharaonis</name>
    <dbReference type="NCBI Taxonomy" id="158019"/>
    <lineage>
        <taxon>Eukaryota</taxon>
        <taxon>Metazoa</taxon>
        <taxon>Spiralia</taxon>
        <taxon>Lophotrochozoa</taxon>
        <taxon>Mollusca</taxon>
        <taxon>Cephalopoda</taxon>
        <taxon>Coleoidea</taxon>
        <taxon>Decapodiformes</taxon>
        <taxon>Sepiida</taxon>
        <taxon>Sepiina</taxon>
        <taxon>Sepiidae</taxon>
        <taxon>Acanthosepion</taxon>
    </lineage>
</organism>
<feature type="transmembrane region" description="Helical" evidence="8">
    <location>
        <begin position="946"/>
        <end position="972"/>
    </location>
</feature>
<dbReference type="EMBL" id="CAHIKZ030001296">
    <property type="protein sequence ID" value="CAE1259057.1"/>
    <property type="molecule type" value="Genomic_DNA"/>
</dbReference>
<keyword evidence="2" id="KW-0813">Transport</keyword>
<evidence type="ECO:0000256" key="6">
    <source>
        <dbReference type="ARBA" id="ARBA00022989"/>
    </source>
</evidence>
<dbReference type="Proteomes" id="UP000597762">
    <property type="component" value="Unassembled WGS sequence"/>
</dbReference>
<comment type="caution">
    <text evidence="11">The sequence shown here is derived from an EMBL/GenBank/DDBJ whole genome shotgun (WGS) entry which is preliminary data.</text>
</comment>
<evidence type="ECO:0000259" key="9">
    <source>
        <dbReference type="PROSITE" id="PS50893"/>
    </source>
</evidence>
<feature type="domain" description="ABC transmembrane type-1" evidence="10">
    <location>
        <begin position="396"/>
        <end position="519"/>
    </location>
</feature>